<keyword evidence="2" id="KW-0902">Two-component regulatory system</keyword>
<dbReference type="InterPro" id="IPR001867">
    <property type="entry name" value="OmpR/PhoB-type_DNA-bd"/>
</dbReference>
<keyword evidence="3" id="KW-0805">Transcription regulation</keyword>
<evidence type="ECO:0000256" key="3">
    <source>
        <dbReference type="ARBA" id="ARBA00023015"/>
    </source>
</evidence>
<feature type="modified residue" description="4-aspartylphosphate" evidence="6">
    <location>
        <position position="50"/>
    </location>
</feature>
<dbReference type="SMART" id="SM00862">
    <property type="entry name" value="Trans_reg_C"/>
    <property type="match status" value="1"/>
</dbReference>
<feature type="DNA-binding region" description="OmpR/PhoB-type" evidence="7">
    <location>
        <begin position="124"/>
        <end position="222"/>
    </location>
</feature>
<feature type="domain" description="OmpR/PhoB-type" evidence="9">
    <location>
        <begin position="124"/>
        <end position="222"/>
    </location>
</feature>
<keyword evidence="1 6" id="KW-0597">Phosphoprotein</keyword>
<dbReference type="PANTHER" id="PTHR48111">
    <property type="entry name" value="REGULATOR OF RPOS"/>
    <property type="match status" value="1"/>
</dbReference>
<evidence type="ECO:0000256" key="6">
    <source>
        <dbReference type="PROSITE-ProRule" id="PRU00169"/>
    </source>
</evidence>
<dbReference type="InterPro" id="IPR039420">
    <property type="entry name" value="WalR-like"/>
</dbReference>
<dbReference type="SUPFAM" id="SSF46894">
    <property type="entry name" value="C-terminal effector domain of the bipartite response regulators"/>
    <property type="match status" value="1"/>
</dbReference>
<evidence type="ECO:0000259" key="8">
    <source>
        <dbReference type="PROSITE" id="PS50110"/>
    </source>
</evidence>
<evidence type="ECO:0000313" key="11">
    <source>
        <dbReference type="Proteomes" id="UP001487305"/>
    </source>
</evidence>
<dbReference type="InterPro" id="IPR011006">
    <property type="entry name" value="CheY-like_superfamily"/>
</dbReference>
<feature type="domain" description="Response regulatory" evidence="8">
    <location>
        <begin position="2"/>
        <end position="115"/>
    </location>
</feature>
<evidence type="ECO:0000256" key="2">
    <source>
        <dbReference type="ARBA" id="ARBA00023012"/>
    </source>
</evidence>
<dbReference type="EMBL" id="JBBNOP010000006">
    <property type="protein sequence ID" value="MEQ3363068.1"/>
    <property type="molecule type" value="Genomic_DNA"/>
</dbReference>
<accession>A0ABV1JDB0</accession>
<dbReference type="InterPro" id="IPR001789">
    <property type="entry name" value="Sig_transdc_resp-reg_receiver"/>
</dbReference>
<dbReference type="Pfam" id="PF00072">
    <property type="entry name" value="Response_reg"/>
    <property type="match status" value="1"/>
</dbReference>
<reference evidence="10 11" key="1">
    <citation type="submission" date="2024-04" db="EMBL/GenBank/DDBJ databases">
        <title>Human intestinal bacterial collection.</title>
        <authorList>
            <person name="Pauvert C."/>
            <person name="Hitch T.C.A."/>
            <person name="Clavel T."/>
        </authorList>
    </citation>
    <scope>NUCLEOTIDE SEQUENCE [LARGE SCALE GENOMIC DNA]</scope>
    <source>
        <strain evidence="10 11">CLA-KB-H42</strain>
    </source>
</reference>
<dbReference type="PROSITE" id="PS51755">
    <property type="entry name" value="OMPR_PHOB"/>
    <property type="match status" value="1"/>
</dbReference>
<dbReference type="Pfam" id="PF00486">
    <property type="entry name" value="Trans_reg_C"/>
    <property type="match status" value="1"/>
</dbReference>
<keyword evidence="11" id="KW-1185">Reference proteome</keyword>
<dbReference type="SMART" id="SM00448">
    <property type="entry name" value="REC"/>
    <property type="match status" value="1"/>
</dbReference>
<dbReference type="Gene3D" id="3.40.50.2300">
    <property type="match status" value="1"/>
</dbReference>
<organism evidence="10 11">
    <name type="scientific">Raoultibacter massiliensis</name>
    <dbReference type="NCBI Taxonomy" id="1852371"/>
    <lineage>
        <taxon>Bacteria</taxon>
        <taxon>Bacillati</taxon>
        <taxon>Actinomycetota</taxon>
        <taxon>Coriobacteriia</taxon>
        <taxon>Eggerthellales</taxon>
        <taxon>Eggerthellaceae</taxon>
        <taxon>Raoultibacter</taxon>
    </lineage>
</organism>
<dbReference type="InterPro" id="IPR036388">
    <property type="entry name" value="WH-like_DNA-bd_sf"/>
</dbReference>
<dbReference type="SUPFAM" id="SSF52172">
    <property type="entry name" value="CheY-like"/>
    <property type="match status" value="1"/>
</dbReference>
<evidence type="ECO:0000259" key="9">
    <source>
        <dbReference type="PROSITE" id="PS51755"/>
    </source>
</evidence>
<dbReference type="Gene3D" id="1.10.10.10">
    <property type="entry name" value="Winged helix-like DNA-binding domain superfamily/Winged helix DNA-binding domain"/>
    <property type="match status" value="1"/>
</dbReference>
<dbReference type="InterPro" id="IPR016032">
    <property type="entry name" value="Sig_transdc_resp-reg_C-effctor"/>
</dbReference>
<evidence type="ECO:0000256" key="4">
    <source>
        <dbReference type="ARBA" id="ARBA00023125"/>
    </source>
</evidence>
<dbReference type="RefSeq" id="WP_349227491.1">
    <property type="nucleotide sequence ID" value="NZ_JBBNOP010000006.1"/>
</dbReference>
<dbReference type="CDD" id="cd00383">
    <property type="entry name" value="trans_reg_C"/>
    <property type="match status" value="1"/>
</dbReference>
<dbReference type="PANTHER" id="PTHR48111:SF22">
    <property type="entry name" value="REGULATOR OF RPOS"/>
    <property type="match status" value="1"/>
</dbReference>
<evidence type="ECO:0000313" key="10">
    <source>
        <dbReference type="EMBL" id="MEQ3363068.1"/>
    </source>
</evidence>
<evidence type="ECO:0000256" key="5">
    <source>
        <dbReference type="ARBA" id="ARBA00023163"/>
    </source>
</evidence>
<keyword evidence="5" id="KW-0804">Transcription</keyword>
<sequence length="242" mass="27304">MKILIVEDDRNLSHAIKRCLPLPYDSDQAFDGAEGYFLASKGIYDLIILDLMLPALDGCTVLERLREEGVYTPVLILTAKGTLADKARGFRAGADDYLVKPFHRDELVMRIEAILRRATGAYDTKDIVFKELVISRSRRTVEIGGVALDLKGKQFDALEYLVSNRDRLISKTQLFDRVWGFLSDTSSNVVAVYVSGIRKQLKPFGYDTYLKTIRGVGYLFTEENAHDAEDPENAHDSFADRE</sequence>
<evidence type="ECO:0000256" key="1">
    <source>
        <dbReference type="ARBA" id="ARBA00022553"/>
    </source>
</evidence>
<keyword evidence="4 7" id="KW-0238">DNA-binding</keyword>
<protein>
    <submittedName>
        <fullName evidence="10">Response regulator transcription factor</fullName>
    </submittedName>
</protein>
<dbReference type="Proteomes" id="UP001487305">
    <property type="component" value="Unassembled WGS sequence"/>
</dbReference>
<proteinExistence type="predicted"/>
<dbReference type="PROSITE" id="PS50110">
    <property type="entry name" value="RESPONSE_REGULATORY"/>
    <property type="match status" value="1"/>
</dbReference>
<name>A0ABV1JDB0_9ACTN</name>
<gene>
    <name evidence="10" type="ORF">AAA083_08780</name>
</gene>
<evidence type="ECO:0000256" key="7">
    <source>
        <dbReference type="PROSITE-ProRule" id="PRU01091"/>
    </source>
</evidence>
<comment type="caution">
    <text evidence="10">The sequence shown here is derived from an EMBL/GenBank/DDBJ whole genome shotgun (WGS) entry which is preliminary data.</text>
</comment>